<reference evidence="2 3" key="1">
    <citation type="submission" date="2024-06" db="EMBL/GenBank/DDBJ databases">
        <title>The Natural Products Discovery Center: Release of the First 8490 Sequenced Strains for Exploring Actinobacteria Biosynthetic Diversity.</title>
        <authorList>
            <person name="Kalkreuter E."/>
            <person name="Kautsar S.A."/>
            <person name="Yang D."/>
            <person name="Bader C.D."/>
            <person name="Teijaro C.N."/>
            <person name="Fluegel L."/>
            <person name="Davis C.M."/>
            <person name="Simpson J.R."/>
            <person name="Lauterbach L."/>
            <person name="Steele A.D."/>
            <person name="Gui C."/>
            <person name="Meng S."/>
            <person name="Li G."/>
            <person name="Viehrig K."/>
            <person name="Ye F."/>
            <person name="Su P."/>
            <person name="Kiefer A.F."/>
            <person name="Nichols A."/>
            <person name="Cepeda A.J."/>
            <person name="Yan W."/>
            <person name="Fan B."/>
            <person name="Jiang Y."/>
            <person name="Adhikari A."/>
            <person name="Zheng C.-J."/>
            <person name="Schuster L."/>
            <person name="Cowan T.M."/>
            <person name="Smanski M.J."/>
            <person name="Chevrette M.G."/>
            <person name="De Carvalho L.P.S."/>
            <person name="Shen B."/>
        </authorList>
    </citation>
    <scope>NUCLEOTIDE SEQUENCE [LARGE SCALE GENOMIC DNA]</scope>
    <source>
        <strain evidence="2 3">NPDC000632</strain>
    </source>
</reference>
<proteinExistence type="predicted"/>
<sequence length="61" mass="6520">MPEPQPEPVPDTPADDPTHALARACDGCNADPGEPCLPHCLPSQHPEPATDHYVHSTDIVE</sequence>
<protein>
    <submittedName>
        <fullName evidence="2">Uncharacterized protein</fullName>
    </submittedName>
</protein>
<gene>
    <name evidence="2" type="ORF">ABT322_08295</name>
</gene>
<dbReference type="RefSeq" id="WP_350715351.1">
    <property type="nucleotide sequence ID" value="NZ_JBEPCO010000002.1"/>
</dbReference>
<organism evidence="2 3">
    <name type="scientific">Streptomyces flaveolus</name>
    <dbReference type="NCBI Taxonomy" id="67297"/>
    <lineage>
        <taxon>Bacteria</taxon>
        <taxon>Bacillati</taxon>
        <taxon>Actinomycetota</taxon>
        <taxon>Actinomycetes</taxon>
        <taxon>Kitasatosporales</taxon>
        <taxon>Streptomycetaceae</taxon>
        <taxon>Streptomyces</taxon>
    </lineage>
</organism>
<evidence type="ECO:0000313" key="2">
    <source>
        <dbReference type="EMBL" id="MER6903775.1"/>
    </source>
</evidence>
<keyword evidence="3" id="KW-1185">Reference proteome</keyword>
<name>A0ABV1VBA9_9ACTN</name>
<comment type="caution">
    <text evidence="2">The sequence shown here is derived from an EMBL/GenBank/DDBJ whole genome shotgun (WGS) entry which is preliminary data.</text>
</comment>
<accession>A0ABV1VBA9</accession>
<evidence type="ECO:0000256" key="1">
    <source>
        <dbReference type="SAM" id="MobiDB-lite"/>
    </source>
</evidence>
<feature type="region of interest" description="Disordered" evidence="1">
    <location>
        <begin position="42"/>
        <end position="61"/>
    </location>
</feature>
<dbReference type="Proteomes" id="UP001490330">
    <property type="component" value="Unassembled WGS sequence"/>
</dbReference>
<feature type="compositionally biased region" description="Pro residues" evidence="1">
    <location>
        <begin position="1"/>
        <end position="11"/>
    </location>
</feature>
<evidence type="ECO:0000313" key="3">
    <source>
        <dbReference type="Proteomes" id="UP001490330"/>
    </source>
</evidence>
<dbReference type="EMBL" id="JBEPCV010000005">
    <property type="protein sequence ID" value="MER6903775.1"/>
    <property type="molecule type" value="Genomic_DNA"/>
</dbReference>
<feature type="region of interest" description="Disordered" evidence="1">
    <location>
        <begin position="1"/>
        <end position="20"/>
    </location>
</feature>